<evidence type="ECO:0000256" key="6">
    <source>
        <dbReference type="ARBA" id="ARBA00022840"/>
    </source>
</evidence>
<feature type="non-terminal residue" evidence="10">
    <location>
        <position position="256"/>
    </location>
</feature>
<dbReference type="GO" id="GO:0004674">
    <property type="term" value="F:protein serine/threonine kinase activity"/>
    <property type="evidence" value="ECO:0007669"/>
    <property type="project" value="UniProtKB-KW"/>
</dbReference>
<dbReference type="Pfam" id="PF00433">
    <property type="entry name" value="Pkinase_C"/>
    <property type="match status" value="1"/>
</dbReference>
<evidence type="ECO:0000313" key="12">
    <source>
        <dbReference type="Proteomes" id="UP000677228"/>
    </source>
</evidence>
<dbReference type="InterPro" id="IPR000961">
    <property type="entry name" value="AGC-kinase_C"/>
</dbReference>
<dbReference type="InterPro" id="IPR011009">
    <property type="entry name" value="Kinase-like_dom_sf"/>
</dbReference>
<dbReference type="Proteomes" id="UP000682733">
    <property type="component" value="Unassembled WGS sequence"/>
</dbReference>
<dbReference type="Proteomes" id="UP000677228">
    <property type="component" value="Unassembled WGS sequence"/>
</dbReference>
<dbReference type="Gene3D" id="1.10.510.10">
    <property type="entry name" value="Transferase(Phosphotransferase) domain 1"/>
    <property type="match status" value="1"/>
</dbReference>
<evidence type="ECO:0000256" key="2">
    <source>
        <dbReference type="ARBA" id="ARBA00022553"/>
    </source>
</evidence>
<evidence type="ECO:0000256" key="7">
    <source>
        <dbReference type="PROSITE-ProRule" id="PRU10141"/>
    </source>
</evidence>
<sequence length="256" mass="29263">SLGVLTFELLTGASPFTVDGDRNTQPEISKRILRNQPLIPSYVSKTAKDFILKLLLKNPRRRLGAKGSDDVKKHPFFNGIDWNALAEKRVPAPIKPKLRDEMDTSNFAEEFTRLPITDSPGLAPPTESLFRGYSFISPSVLFGPENAVNEELYNLLRLTNHQRPDPSQLHRLIKTSSFFFNYELVDREGFLGEGSYSICRRCRNRRTQEEFAVKIVSNRQKVDTQNEIELLTLCQGHPNIVQLHEVFRDEVGVVFF</sequence>
<feature type="domain" description="Protein kinase" evidence="8">
    <location>
        <begin position="185"/>
        <end position="256"/>
    </location>
</feature>
<protein>
    <submittedName>
        <fullName evidence="10">Uncharacterized protein</fullName>
    </submittedName>
</protein>
<feature type="domain" description="Protein kinase" evidence="8">
    <location>
        <begin position="1"/>
        <end position="77"/>
    </location>
</feature>
<dbReference type="SUPFAM" id="SSF56112">
    <property type="entry name" value="Protein kinase-like (PK-like)"/>
    <property type="match status" value="2"/>
</dbReference>
<keyword evidence="1" id="KW-0723">Serine/threonine-protein kinase</keyword>
<dbReference type="PROSITE" id="PS51285">
    <property type="entry name" value="AGC_KINASE_CTER"/>
    <property type="match status" value="1"/>
</dbReference>
<dbReference type="PROSITE" id="PS50011">
    <property type="entry name" value="PROTEIN_KINASE_DOM"/>
    <property type="match status" value="2"/>
</dbReference>
<evidence type="ECO:0000256" key="3">
    <source>
        <dbReference type="ARBA" id="ARBA00022679"/>
    </source>
</evidence>
<dbReference type="GO" id="GO:0005524">
    <property type="term" value="F:ATP binding"/>
    <property type="evidence" value="ECO:0007669"/>
    <property type="project" value="UniProtKB-UniRule"/>
</dbReference>
<keyword evidence="3" id="KW-0808">Transferase</keyword>
<gene>
    <name evidence="10" type="ORF">OVA965_LOCUS41480</name>
    <name evidence="11" type="ORF">TMI583_LOCUS43138</name>
</gene>
<keyword evidence="2" id="KW-0597">Phosphoprotein</keyword>
<dbReference type="EMBL" id="CAJNOK010047885">
    <property type="protein sequence ID" value="CAF1589756.1"/>
    <property type="molecule type" value="Genomic_DNA"/>
</dbReference>
<dbReference type="EMBL" id="CAJOBA010071252">
    <property type="protein sequence ID" value="CAF4393122.1"/>
    <property type="molecule type" value="Genomic_DNA"/>
</dbReference>
<name>A0A8S2G0C1_9BILA</name>
<proteinExistence type="predicted"/>
<dbReference type="PANTHER" id="PTHR24351">
    <property type="entry name" value="RIBOSOMAL PROTEIN S6 KINASE"/>
    <property type="match status" value="1"/>
</dbReference>
<organism evidence="10 12">
    <name type="scientific">Didymodactylos carnosus</name>
    <dbReference type="NCBI Taxonomy" id="1234261"/>
    <lineage>
        <taxon>Eukaryota</taxon>
        <taxon>Metazoa</taxon>
        <taxon>Spiralia</taxon>
        <taxon>Gnathifera</taxon>
        <taxon>Rotifera</taxon>
        <taxon>Eurotatoria</taxon>
        <taxon>Bdelloidea</taxon>
        <taxon>Philodinida</taxon>
        <taxon>Philodinidae</taxon>
        <taxon>Didymodactylos</taxon>
    </lineage>
</organism>
<dbReference type="InterPro" id="IPR017892">
    <property type="entry name" value="Pkinase_C"/>
</dbReference>
<feature type="binding site" evidence="7">
    <location>
        <position position="214"/>
    </location>
    <ligand>
        <name>ATP</name>
        <dbReference type="ChEBI" id="CHEBI:30616"/>
    </ligand>
</feature>
<dbReference type="Gene3D" id="3.30.200.20">
    <property type="entry name" value="Phosphorylase Kinase, domain 1"/>
    <property type="match status" value="2"/>
</dbReference>
<evidence type="ECO:0000313" key="10">
    <source>
        <dbReference type="EMBL" id="CAF1589756.1"/>
    </source>
</evidence>
<keyword evidence="4 7" id="KW-0547">Nucleotide-binding</keyword>
<evidence type="ECO:0000256" key="5">
    <source>
        <dbReference type="ARBA" id="ARBA00022777"/>
    </source>
</evidence>
<keyword evidence="5" id="KW-0418">Kinase</keyword>
<keyword evidence="6 7" id="KW-0067">ATP-binding</keyword>
<dbReference type="AlphaFoldDB" id="A0A8S2G0C1"/>
<evidence type="ECO:0000259" key="8">
    <source>
        <dbReference type="PROSITE" id="PS50011"/>
    </source>
</evidence>
<dbReference type="PROSITE" id="PS00107">
    <property type="entry name" value="PROTEIN_KINASE_ATP"/>
    <property type="match status" value="1"/>
</dbReference>
<comment type="caution">
    <text evidence="10">The sequence shown here is derived from an EMBL/GenBank/DDBJ whole genome shotgun (WGS) entry which is preliminary data.</text>
</comment>
<evidence type="ECO:0000259" key="9">
    <source>
        <dbReference type="PROSITE" id="PS51285"/>
    </source>
</evidence>
<accession>A0A8S2G0C1</accession>
<dbReference type="InterPro" id="IPR017441">
    <property type="entry name" value="Protein_kinase_ATP_BS"/>
</dbReference>
<dbReference type="SMART" id="SM00133">
    <property type="entry name" value="S_TK_X"/>
    <property type="match status" value="1"/>
</dbReference>
<evidence type="ECO:0000256" key="4">
    <source>
        <dbReference type="ARBA" id="ARBA00022741"/>
    </source>
</evidence>
<dbReference type="InterPro" id="IPR000719">
    <property type="entry name" value="Prot_kinase_dom"/>
</dbReference>
<feature type="domain" description="AGC-kinase C-terminal" evidence="9">
    <location>
        <begin position="78"/>
        <end position="145"/>
    </location>
</feature>
<dbReference type="Pfam" id="PF00069">
    <property type="entry name" value="Pkinase"/>
    <property type="match status" value="1"/>
</dbReference>
<reference evidence="10" key="1">
    <citation type="submission" date="2021-02" db="EMBL/GenBank/DDBJ databases">
        <authorList>
            <person name="Nowell W R."/>
        </authorList>
    </citation>
    <scope>NUCLEOTIDE SEQUENCE</scope>
</reference>
<evidence type="ECO:0000256" key="1">
    <source>
        <dbReference type="ARBA" id="ARBA00022527"/>
    </source>
</evidence>
<evidence type="ECO:0000313" key="11">
    <source>
        <dbReference type="EMBL" id="CAF4393122.1"/>
    </source>
</evidence>